<gene>
    <name evidence="2" type="ORF">RRG08_027933</name>
</gene>
<organism evidence="2 3">
    <name type="scientific">Elysia crispata</name>
    <name type="common">lettuce slug</name>
    <dbReference type="NCBI Taxonomy" id="231223"/>
    <lineage>
        <taxon>Eukaryota</taxon>
        <taxon>Metazoa</taxon>
        <taxon>Spiralia</taxon>
        <taxon>Lophotrochozoa</taxon>
        <taxon>Mollusca</taxon>
        <taxon>Gastropoda</taxon>
        <taxon>Heterobranchia</taxon>
        <taxon>Euthyneura</taxon>
        <taxon>Panpulmonata</taxon>
        <taxon>Sacoglossa</taxon>
        <taxon>Placobranchoidea</taxon>
        <taxon>Plakobranchidae</taxon>
        <taxon>Elysia</taxon>
    </lineage>
</organism>
<evidence type="ECO:0000313" key="3">
    <source>
        <dbReference type="Proteomes" id="UP001283361"/>
    </source>
</evidence>
<name>A0AAE1CTX1_9GAST</name>
<evidence type="ECO:0008006" key="4">
    <source>
        <dbReference type="Google" id="ProtNLM"/>
    </source>
</evidence>
<proteinExistence type="predicted"/>
<keyword evidence="3" id="KW-1185">Reference proteome</keyword>
<sequence>MHFILRIVVFLFLSCLPCAQYLSQDTSCQLTSMFSHRYLIFVFNTIHFRLVPGRARSPSLRRRDCVINLICLAFSS</sequence>
<dbReference type="EMBL" id="JAWDGP010006776">
    <property type="protein sequence ID" value="KAK3735637.1"/>
    <property type="molecule type" value="Genomic_DNA"/>
</dbReference>
<comment type="caution">
    <text evidence="2">The sequence shown here is derived from an EMBL/GenBank/DDBJ whole genome shotgun (WGS) entry which is preliminary data.</text>
</comment>
<evidence type="ECO:0000313" key="2">
    <source>
        <dbReference type="EMBL" id="KAK3735637.1"/>
    </source>
</evidence>
<dbReference type="AlphaFoldDB" id="A0AAE1CTX1"/>
<dbReference type="Proteomes" id="UP001283361">
    <property type="component" value="Unassembled WGS sequence"/>
</dbReference>
<keyword evidence="1" id="KW-0732">Signal</keyword>
<accession>A0AAE1CTX1</accession>
<evidence type="ECO:0000256" key="1">
    <source>
        <dbReference type="SAM" id="SignalP"/>
    </source>
</evidence>
<feature type="chain" id="PRO_5042260724" description="Secreted protein" evidence="1">
    <location>
        <begin position="20"/>
        <end position="76"/>
    </location>
</feature>
<protein>
    <recommendedName>
        <fullName evidence="4">Secreted protein</fullName>
    </recommendedName>
</protein>
<reference evidence="2" key="1">
    <citation type="journal article" date="2023" name="G3 (Bethesda)">
        <title>A reference genome for the long-term kleptoplast-retaining sea slug Elysia crispata morphotype clarki.</title>
        <authorList>
            <person name="Eastman K.E."/>
            <person name="Pendleton A.L."/>
            <person name="Shaikh M.A."/>
            <person name="Suttiyut T."/>
            <person name="Ogas R."/>
            <person name="Tomko P."/>
            <person name="Gavelis G."/>
            <person name="Widhalm J.R."/>
            <person name="Wisecaver J.H."/>
        </authorList>
    </citation>
    <scope>NUCLEOTIDE SEQUENCE</scope>
    <source>
        <strain evidence="2">ECLA1</strain>
    </source>
</reference>
<feature type="signal peptide" evidence="1">
    <location>
        <begin position="1"/>
        <end position="19"/>
    </location>
</feature>